<evidence type="ECO:0000313" key="2">
    <source>
        <dbReference type="EMBL" id="KFG34489.1"/>
    </source>
</evidence>
<accession>A0A086JQS1</accession>
<dbReference type="AlphaFoldDB" id="A0A086JQS1"/>
<dbReference type="VEuPathDB" id="ToxoDB:TGP89_244670"/>
<proteinExistence type="predicted"/>
<feature type="region of interest" description="Disordered" evidence="1">
    <location>
        <begin position="407"/>
        <end position="440"/>
    </location>
</feature>
<dbReference type="EMBL" id="AEYI02001672">
    <property type="protein sequence ID" value="KFG34489.1"/>
    <property type="molecule type" value="Genomic_DNA"/>
</dbReference>
<feature type="compositionally biased region" description="Polar residues" evidence="1">
    <location>
        <begin position="345"/>
        <end position="365"/>
    </location>
</feature>
<organism evidence="2 3">
    <name type="scientific">Toxoplasma gondii p89</name>
    <dbReference type="NCBI Taxonomy" id="943119"/>
    <lineage>
        <taxon>Eukaryota</taxon>
        <taxon>Sar</taxon>
        <taxon>Alveolata</taxon>
        <taxon>Apicomplexa</taxon>
        <taxon>Conoidasida</taxon>
        <taxon>Coccidia</taxon>
        <taxon>Eucoccidiorida</taxon>
        <taxon>Eimeriorina</taxon>
        <taxon>Sarcocystidae</taxon>
        <taxon>Toxoplasma</taxon>
    </lineage>
</organism>
<reference evidence="2 3" key="1">
    <citation type="submission" date="2014-03" db="EMBL/GenBank/DDBJ databases">
        <authorList>
            <person name="Sibley D."/>
            <person name="Venepally P."/>
            <person name="Karamycheva S."/>
            <person name="Hadjithomas M."/>
            <person name="Khan A."/>
            <person name="Brunk B."/>
            <person name="Roos D."/>
            <person name="Caler E."/>
            <person name="Lorenzi H."/>
        </authorList>
    </citation>
    <scope>NUCLEOTIDE SEQUENCE [LARGE SCALE GENOMIC DNA]</scope>
    <source>
        <strain evidence="3">p89</strain>
    </source>
</reference>
<feature type="compositionally biased region" description="Polar residues" evidence="1">
    <location>
        <begin position="414"/>
        <end position="428"/>
    </location>
</feature>
<dbReference type="OrthoDB" id="330141at2759"/>
<sequence length="492" mass="52211">MRRRSVPTPSCPVPAPEQPRGGVPPISVTPNLPVGKDGLVSSTEDRHASGTTERSFFTSLLQRLSTGLNSCTDARRGQDTFNELLVAESSHVDAGPCTLPPSLFGNREDIWIPPVYGSRAVGPTFSKSPESQLLESNAEIPASSNEVNTQGAGRPAVSVCAFLRREHCEFPLFFGERRACNVPSPSFASGTDSRSCLLLSGTSSSAPAFETPISHECPLACHKSERSVLLPPAPCSPPNEVSFFSDDVPNENRDFQLTSTSSSRLSARNFSGSLGPNSSTIFLSVDDDSDGPHPTVASKFSIAEASALPTVLCPLAANSFGVGVSAGIAQGSVEPPQMRWKTAERQSFPQESTASDAVRGSSSGCSPLEAGERPLTNTGSGDGMRLEESLVCHACSGWNWPCSNHQTDSKETAFDSSQSQQTRATEAGSSPARARVSGETRGNYSLETSTVFQLAFDVYQGCRATSVDDGEVSIVGDPLFRERRPKVEDLVA</sequence>
<gene>
    <name evidence="2" type="ORF">TGP89_244670</name>
</gene>
<protein>
    <submittedName>
        <fullName evidence="2">Uncharacterized protein</fullName>
    </submittedName>
</protein>
<evidence type="ECO:0000313" key="3">
    <source>
        <dbReference type="Proteomes" id="UP000028828"/>
    </source>
</evidence>
<evidence type="ECO:0000256" key="1">
    <source>
        <dbReference type="SAM" id="MobiDB-lite"/>
    </source>
</evidence>
<comment type="caution">
    <text evidence="2">The sequence shown here is derived from an EMBL/GenBank/DDBJ whole genome shotgun (WGS) entry which is preliminary data.</text>
</comment>
<feature type="region of interest" description="Disordered" evidence="1">
    <location>
        <begin position="341"/>
        <end position="382"/>
    </location>
</feature>
<feature type="region of interest" description="Disordered" evidence="1">
    <location>
        <begin position="1"/>
        <end position="52"/>
    </location>
</feature>
<dbReference type="Proteomes" id="UP000028828">
    <property type="component" value="Unassembled WGS sequence"/>
</dbReference>
<name>A0A086JQS1_TOXGO</name>